<dbReference type="InterPro" id="IPR004007">
    <property type="entry name" value="DhaL_dom"/>
</dbReference>
<evidence type="ECO:0000256" key="4">
    <source>
        <dbReference type="ARBA" id="ARBA00022679"/>
    </source>
</evidence>
<dbReference type="GO" id="GO:0019588">
    <property type="term" value="P:anaerobic glycerol catabolic process"/>
    <property type="evidence" value="ECO:0007669"/>
    <property type="project" value="UniProtKB-UniPathway"/>
</dbReference>
<evidence type="ECO:0000256" key="10">
    <source>
        <dbReference type="ARBA" id="ARBA00048898"/>
    </source>
</evidence>
<comment type="similarity">
    <text evidence="3">Belongs to the dihydroxyacetone kinase (DAK) family.</text>
</comment>
<evidence type="ECO:0000313" key="15">
    <source>
        <dbReference type="EMBL" id="KIM39027.1"/>
    </source>
</evidence>
<evidence type="ECO:0000256" key="6">
    <source>
        <dbReference type="ARBA" id="ARBA00022777"/>
    </source>
</evidence>
<evidence type="ECO:0000256" key="9">
    <source>
        <dbReference type="ARBA" id="ARBA00047974"/>
    </source>
</evidence>
<feature type="binding site" evidence="12">
    <location>
        <begin position="54"/>
        <end position="57"/>
    </location>
    <ligand>
        <name>substrate</name>
    </ligand>
</feature>
<dbReference type="SUPFAM" id="SSF82549">
    <property type="entry name" value="DAK1/DegV-like"/>
    <property type="match status" value="1"/>
</dbReference>
<dbReference type="PROSITE" id="PS51480">
    <property type="entry name" value="DHAL"/>
    <property type="match status" value="1"/>
</dbReference>
<dbReference type="UniPathway" id="UPA00617">
    <property type="reaction ID" value="UER00669"/>
</dbReference>
<dbReference type="Pfam" id="PF02733">
    <property type="entry name" value="Dak1"/>
    <property type="match status" value="1"/>
</dbReference>
<feature type="binding site" evidence="12">
    <location>
        <position position="110"/>
    </location>
    <ligand>
        <name>substrate</name>
    </ligand>
</feature>
<dbReference type="GO" id="GO:0050354">
    <property type="term" value="F:triokinase activity"/>
    <property type="evidence" value="ECO:0007669"/>
    <property type="project" value="UniProtKB-EC"/>
</dbReference>
<dbReference type="Proteomes" id="UP000053424">
    <property type="component" value="Unassembled WGS sequence"/>
</dbReference>
<keyword evidence="16" id="KW-1185">Reference proteome</keyword>
<comment type="pathway">
    <text evidence="2">Polyol metabolism; glycerol fermentation; glycerone phosphate from glycerol (oxidative route): step 2/2.</text>
</comment>
<sequence length="603" mass="63204">MGDRHVFSDHSTLVLRSLTGLVNTQPNLSVIPSIKTVINADHDDSKITLICGGGSGHEPGSTGFVGRGLLSASVCGDVFASPSARQVYGAMKALPSKKGTILIITNYTGDNLHFGLACQQARADGIENVDILPVCDDVSVARSKGALVGRRALAGTILVSKIIGAASEADWSFADVLKLGQAVTGAIASIACTLDHCHVPGRAEYSVIPQNTVEIGLGLHNEPGVWVVHPQPSSSELIERLLKLILDMDDPERAFVPFSPADEYVLLVNNMGGTSTLEMYAIADETLLQLTTKFGMKSPSRVFVGPFMGSLNQPGFSLTMLNLTHLAKSASSVEEVISLIDAPHASAAWPTNSIIGSTPEALRKRTREERAIDVPEETVEVVVGGPKLYVDPGVLKRVLKHGAQAVLESEPDLTKWDTIVGDGDCGETCASGAKAVLNAVDNGLGADGEVIEVLRILTKLIDETCGGTLGAIFSIFLAALTTEARSLAGASSSSSPTTASLPFWGTAATRAITTLQRSTAARVGHRTVMDALIPFVGALSVAETFEEAVEACKVGGEGTAKLTAKLGRATYVTDTGNLPPDPGAMSLVFLTRGMLEGLEKEKV</sequence>
<dbReference type="GO" id="GO:0005524">
    <property type="term" value="F:ATP binding"/>
    <property type="evidence" value="ECO:0007669"/>
    <property type="project" value="UniProtKB-KW"/>
</dbReference>
<dbReference type="PANTHER" id="PTHR28629">
    <property type="entry name" value="TRIOKINASE/FMN CYCLASE"/>
    <property type="match status" value="1"/>
</dbReference>
<dbReference type="PROSITE" id="PS51481">
    <property type="entry name" value="DHAK"/>
    <property type="match status" value="1"/>
</dbReference>
<keyword evidence="6" id="KW-0418">Kinase</keyword>
<evidence type="ECO:0008006" key="17">
    <source>
        <dbReference type="Google" id="ProtNLM"/>
    </source>
</evidence>
<dbReference type="InterPro" id="IPR012734">
    <property type="entry name" value="DhaK_ATP"/>
</dbReference>
<evidence type="ECO:0000256" key="2">
    <source>
        <dbReference type="ARBA" id="ARBA00004778"/>
    </source>
</evidence>
<reference evidence="15 16" key="1">
    <citation type="submission" date="2014-04" db="EMBL/GenBank/DDBJ databases">
        <authorList>
            <consortium name="DOE Joint Genome Institute"/>
            <person name="Kuo A."/>
            <person name="Gay G."/>
            <person name="Dore J."/>
            <person name="Kohler A."/>
            <person name="Nagy L.G."/>
            <person name="Floudas D."/>
            <person name="Copeland A."/>
            <person name="Barry K.W."/>
            <person name="Cichocki N."/>
            <person name="Veneault-Fourrey C."/>
            <person name="LaButti K."/>
            <person name="Lindquist E.A."/>
            <person name="Lipzen A."/>
            <person name="Lundell T."/>
            <person name="Morin E."/>
            <person name="Murat C."/>
            <person name="Sun H."/>
            <person name="Tunlid A."/>
            <person name="Henrissat B."/>
            <person name="Grigoriev I.V."/>
            <person name="Hibbett D.S."/>
            <person name="Martin F."/>
            <person name="Nordberg H.P."/>
            <person name="Cantor M.N."/>
            <person name="Hua S.X."/>
        </authorList>
    </citation>
    <scope>NUCLEOTIDE SEQUENCE [LARGE SCALE GENOMIC DNA]</scope>
    <source>
        <strain evidence="16">h7</strain>
    </source>
</reference>
<keyword evidence="7" id="KW-0319">Glycerol metabolism</keyword>
<dbReference type="STRING" id="686832.A0A0C2YDB2"/>
<dbReference type="SUPFAM" id="SSF101473">
    <property type="entry name" value="DhaL-like"/>
    <property type="match status" value="1"/>
</dbReference>
<dbReference type="Gene3D" id="3.40.50.10440">
    <property type="entry name" value="Dihydroxyacetone kinase, domain 1"/>
    <property type="match status" value="1"/>
</dbReference>
<dbReference type="GO" id="GO:0004371">
    <property type="term" value="F:glycerone kinase activity"/>
    <property type="evidence" value="ECO:0007669"/>
    <property type="project" value="UniProtKB-EC"/>
</dbReference>
<dbReference type="SMART" id="SM01120">
    <property type="entry name" value="Dak2"/>
    <property type="match status" value="1"/>
</dbReference>
<dbReference type="FunFam" id="3.40.50.10440:FF:000001">
    <property type="entry name" value="Dihydroxyacetone kinase, DhaK subunit"/>
    <property type="match status" value="1"/>
</dbReference>
<keyword evidence="8" id="KW-0067">ATP-binding</keyword>
<comment type="catalytic activity">
    <reaction evidence="9">
        <text>D-glyceraldehyde + ATP = D-glyceraldehyde 3-phosphate + ADP + H(+)</text>
        <dbReference type="Rhea" id="RHEA:13941"/>
        <dbReference type="ChEBI" id="CHEBI:15378"/>
        <dbReference type="ChEBI" id="CHEBI:17378"/>
        <dbReference type="ChEBI" id="CHEBI:30616"/>
        <dbReference type="ChEBI" id="CHEBI:59776"/>
        <dbReference type="ChEBI" id="CHEBI:456216"/>
        <dbReference type="EC" id="2.7.1.28"/>
    </reaction>
</comment>
<evidence type="ECO:0000256" key="3">
    <source>
        <dbReference type="ARBA" id="ARBA00008757"/>
    </source>
</evidence>
<keyword evidence="4" id="KW-0808">Transferase</keyword>
<feature type="domain" description="DhaL" evidence="13">
    <location>
        <begin position="393"/>
        <end position="596"/>
    </location>
</feature>
<evidence type="ECO:0000313" key="16">
    <source>
        <dbReference type="Proteomes" id="UP000053424"/>
    </source>
</evidence>
<dbReference type="AlphaFoldDB" id="A0A0C2YDB2"/>
<comment type="catalytic activity">
    <reaction evidence="10">
        <text>dihydroxyacetone + ATP = dihydroxyacetone phosphate + ADP + H(+)</text>
        <dbReference type="Rhea" id="RHEA:15773"/>
        <dbReference type="ChEBI" id="CHEBI:15378"/>
        <dbReference type="ChEBI" id="CHEBI:16016"/>
        <dbReference type="ChEBI" id="CHEBI:30616"/>
        <dbReference type="ChEBI" id="CHEBI:57642"/>
        <dbReference type="ChEBI" id="CHEBI:456216"/>
        <dbReference type="EC" id="2.7.1.29"/>
    </reaction>
</comment>
<dbReference type="HOGENOM" id="CLU_017054_6_0_1"/>
<evidence type="ECO:0000256" key="11">
    <source>
        <dbReference type="PIRSR" id="PIRSR612734-1"/>
    </source>
</evidence>
<accession>A0A0C2YDB2</accession>
<dbReference type="InterPro" id="IPR004006">
    <property type="entry name" value="DhaK_dom"/>
</dbReference>
<name>A0A0C2YDB2_HEBCY</name>
<dbReference type="Gene3D" id="3.30.1180.20">
    <property type="entry name" value="Dihydroxyacetone kinase, domain 2"/>
    <property type="match status" value="1"/>
</dbReference>
<reference evidence="16" key="2">
    <citation type="submission" date="2015-01" db="EMBL/GenBank/DDBJ databases">
        <title>Evolutionary Origins and Diversification of the Mycorrhizal Mutualists.</title>
        <authorList>
            <consortium name="DOE Joint Genome Institute"/>
            <consortium name="Mycorrhizal Genomics Consortium"/>
            <person name="Kohler A."/>
            <person name="Kuo A."/>
            <person name="Nagy L.G."/>
            <person name="Floudas D."/>
            <person name="Copeland A."/>
            <person name="Barry K.W."/>
            <person name="Cichocki N."/>
            <person name="Veneault-Fourrey C."/>
            <person name="LaButti K."/>
            <person name="Lindquist E.A."/>
            <person name="Lipzen A."/>
            <person name="Lundell T."/>
            <person name="Morin E."/>
            <person name="Murat C."/>
            <person name="Riley R."/>
            <person name="Ohm R."/>
            <person name="Sun H."/>
            <person name="Tunlid A."/>
            <person name="Henrissat B."/>
            <person name="Grigoriev I.V."/>
            <person name="Hibbett D.S."/>
            <person name="Martin F."/>
        </authorList>
    </citation>
    <scope>NUCLEOTIDE SEQUENCE [LARGE SCALE GENOMIC DNA]</scope>
    <source>
        <strain evidence="16">h7</strain>
    </source>
</reference>
<dbReference type="PANTHER" id="PTHR28629:SF4">
    <property type="entry name" value="TRIOKINASE_FMN CYCLASE"/>
    <property type="match status" value="1"/>
</dbReference>
<proteinExistence type="inferred from homology"/>
<protein>
    <recommendedName>
        <fullName evidence="17">Dihydroxyacetone kinase</fullName>
    </recommendedName>
</protein>
<evidence type="ECO:0000256" key="8">
    <source>
        <dbReference type="ARBA" id="ARBA00022840"/>
    </source>
</evidence>
<feature type="domain" description="DhaK" evidence="14">
    <location>
        <begin position="9"/>
        <end position="349"/>
    </location>
</feature>
<keyword evidence="5" id="KW-0547">Nucleotide-binding</keyword>
<feature type="active site" description="Tele-hemiaminal-histidine intermediate" evidence="11">
    <location>
        <position position="220"/>
    </location>
</feature>
<comment type="function">
    <text evidence="1">Catalyzes both the phosphorylation of dihydroxyacetone and of glyceraldehyde.</text>
</comment>
<evidence type="ECO:0000256" key="12">
    <source>
        <dbReference type="PIRSR" id="PIRSR612734-2"/>
    </source>
</evidence>
<dbReference type="FunFam" id="3.30.1180.20:FF:000001">
    <property type="entry name" value="Dihydroxyacetone kinase 1"/>
    <property type="match status" value="1"/>
</dbReference>
<gene>
    <name evidence="15" type="ORF">M413DRAFT_447388</name>
</gene>
<dbReference type="Gene3D" id="1.25.40.340">
    <property type="match status" value="1"/>
</dbReference>
<dbReference type="GO" id="GO:0005829">
    <property type="term" value="C:cytosol"/>
    <property type="evidence" value="ECO:0007669"/>
    <property type="project" value="TreeGrafter"/>
</dbReference>
<dbReference type="InterPro" id="IPR050861">
    <property type="entry name" value="Dihydroxyacetone_Kinase"/>
</dbReference>
<evidence type="ECO:0000256" key="7">
    <source>
        <dbReference type="ARBA" id="ARBA00022798"/>
    </source>
</evidence>
<dbReference type="NCBIfam" id="TIGR02361">
    <property type="entry name" value="dak_ATP"/>
    <property type="match status" value="1"/>
</dbReference>
<evidence type="ECO:0000256" key="5">
    <source>
        <dbReference type="ARBA" id="ARBA00022741"/>
    </source>
</evidence>
<dbReference type="EMBL" id="KN831787">
    <property type="protein sequence ID" value="KIM39027.1"/>
    <property type="molecule type" value="Genomic_DNA"/>
</dbReference>
<organism evidence="15 16">
    <name type="scientific">Hebeloma cylindrosporum</name>
    <dbReference type="NCBI Taxonomy" id="76867"/>
    <lineage>
        <taxon>Eukaryota</taxon>
        <taxon>Fungi</taxon>
        <taxon>Dikarya</taxon>
        <taxon>Basidiomycota</taxon>
        <taxon>Agaricomycotina</taxon>
        <taxon>Agaricomycetes</taxon>
        <taxon>Agaricomycetidae</taxon>
        <taxon>Agaricales</taxon>
        <taxon>Agaricineae</taxon>
        <taxon>Hymenogastraceae</taxon>
        <taxon>Hebeloma</taxon>
    </lineage>
</organism>
<dbReference type="OrthoDB" id="1724672at2759"/>
<dbReference type="InterPro" id="IPR036117">
    <property type="entry name" value="DhaL_dom_sf"/>
</dbReference>
<evidence type="ECO:0000259" key="13">
    <source>
        <dbReference type="PROSITE" id="PS51480"/>
    </source>
</evidence>
<evidence type="ECO:0000256" key="1">
    <source>
        <dbReference type="ARBA" id="ARBA00003264"/>
    </source>
</evidence>
<dbReference type="Pfam" id="PF02734">
    <property type="entry name" value="Dak2"/>
    <property type="match status" value="1"/>
</dbReference>
<evidence type="ECO:0000259" key="14">
    <source>
        <dbReference type="PROSITE" id="PS51481"/>
    </source>
</evidence>